<feature type="transmembrane region" description="Helical" evidence="7">
    <location>
        <begin position="187"/>
        <end position="208"/>
    </location>
</feature>
<dbReference type="Pfam" id="PF02653">
    <property type="entry name" value="BPD_transp_2"/>
    <property type="match status" value="1"/>
</dbReference>
<evidence type="ECO:0000313" key="9">
    <source>
        <dbReference type="Proteomes" id="UP000321034"/>
    </source>
</evidence>
<keyword evidence="4 7" id="KW-1133">Transmembrane helix</keyword>
<evidence type="ECO:0000256" key="7">
    <source>
        <dbReference type="SAM" id="Phobius"/>
    </source>
</evidence>
<feature type="region of interest" description="Disordered" evidence="6">
    <location>
        <begin position="1"/>
        <end position="24"/>
    </location>
</feature>
<comment type="subcellular location">
    <subcellularLocation>
        <location evidence="1">Cell membrane</location>
        <topology evidence="1">Multi-pass membrane protein</topology>
    </subcellularLocation>
</comment>
<dbReference type="CDD" id="cd06579">
    <property type="entry name" value="TM_PBP1_transp_AraH_like"/>
    <property type="match status" value="1"/>
</dbReference>
<evidence type="ECO:0000256" key="5">
    <source>
        <dbReference type="ARBA" id="ARBA00023136"/>
    </source>
</evidence>
<proteinExistence type="predicted"/>
<comment type="caution">
    <text evidence="8">The sequence shown here is derived from an EMBL/GenBank/DDBJ whole genome shotgun (WGS) entry which is preliminary data.</text>
</comment>
<evidence type="ECO:0000256" key="6">
    <source>
        <dbReference type="SAM" id="MobiDB-lite"/>
    </source>
</evidence>
<evidence type="ECO:0000313" key="8">
    <source>
        <dbReference type="EMBL" id="TXK10339.1"/>
    </source>
</evidence>
<accession>A0A5C8HW86</accession>
<feature type="transmembrane region" description="Helical" evidence="7">
    <location>
        <begin position="318"/>
        <end position="338"/>
    </location>
</feature>
<dbReference type="GO" id="GO:0022857">
    <property type="term" value="F:transmembrane transporter activity"/>
    <property type="evidence" value="ECO:0007669"/>
    <property type="project" value="InterPro"/>
</dbReference>
<evidence type="ECO:0000256" key="1">
    <source>
        <dbReference type="ARBA" id="ARBA00004651"/>
    </source>
</evidence>
<feature type="transmembrane region" description="Helical" evidence="7">
    <location>
        <begin position="116"/>
        <end position="138"/>
    </location>
</feature>
<dbReference type="PANTHER" id="PTHR32196">
    <property type="entry name" value="ABC TRANSPORTER PERMEASE PROTEIN YPHD-RELATED-RELATED"/>
    <property type="match status" value="1"/>
</dbReference>
<protein>
    <submittedName>
        <fullName evidence="8">ABC transporter permease</fullName>
    </submittedName>
</protein>
<organism evidence="8 9">
    <name type="scientific">Microbacterium hatanonis</name>
    <dbReference type="NCBI Taxonomy" id="404366"/>
    <lineage>
        <taxon>Bacteria</taxon>
        <taxon>Bacillati</taxon>
        <taxon>Actinomycetota</taxon>
        <taxon>Actinomycetes</taxon>
        <taxon>Micrococcales</taxon>
        <taxon>Microbacteriaceae</taxon>
        <taxon>Microbacterium</taxon>
    </lineage>
</organism>
<feature type="transmembrane region" description="Helical" evidence="7">
    <location>
        <begin position="45"/>
        <end position="64"/>
    </location>
</feature>
<sequence>MPAPPPRPPSCTSPPEEPPLSSATRAFRPQALSTTSLRALSRAKFLWILALAVIVVASIALPAFRSTVSVNSLLASLAPIVLIAVGQGIVVMWGGIDLSVGAIAGLATVVLSLSPVLPGGAAVAVPLVLVAGLVVGLANGAGVIAGINPLLMTFAASGVVQGFALLLQSTPGAGIPLPLLTVLGTSLGAVPLFALIALVVLIAAWAWMGQSRAGRYVQAVGYDQRIATRLGFPVRRSALLVYGLSGVFASLGGMAIASRTYTADALVGASSVIDSIATVLVAGIVITGGIGSLLSILPAAVIIAVVGQVITLTGTDTYYQTIFKGVLLIAAMGVYGLADRGLKIPWRLRPKDKDASPAQTRSEPAR</sequence>
<dbReference type="OrthoDB" id="9808136at2"/>
<evidence type="ECO:0000256" key="3">
    <source>
        <dbReference type="ARBA" id="ARBA00022692"/>
    </source>
</evidence>
<name>A0A5C8HW86_9MICO</name>
<evidence type="ECO:0000256" key="2">
    <source>
        <dbReference type="ARBA" id="ARBA00022475"/>
    </source>
</evidence>
<gene>
    <name evidence="8" type="ORF">FVP77_15965</name>
</gene>
<dbReference type="EMBL" id="VRSV01000002">
    <property type="protein sequence ID" value="TXK10339.1"/>
    <property type="molecule type" value="Genomic_DNA"/>
</dbReference>
<feature type="transmembrane region" description="Helical" evidence="7">
    <location>
        <begin position="239"/>
        <end position="259"/>
    </location>
</feature>
<keyword evidence="3 7" id="KW-0812">Transmembrane</keyword>
<reference evidence="8 9" key="1">
    <citation type="submission" date="2019-08" db="EMBL/GenBank/DDBJ databases">
        <authorList>
            <person name="Dong K."/>
        </authorList>
    </citation>
    <scope>NUCLEOTIDE SEQUENCE [LARGE SCALE GENOMIC DNA]</scope>
    <source>
        <strain evidence="8 9">JCM14558</strain>
    </source>
</reference>
<feature type="transmembrane region" description="Helical" evidence="7">
    <location>
        <begin position="293"/>
        <end position="312"/>
    </location>
</feature>
<dbReference type="InterPro" id="IPR001851">
    <property type="entry name" value="ABC_transp_permease"/>
</dbReference>
<dbReference type="GO" id="GO:0005886">
    <property type="term" value="C:plasma membrane"/>
    <property type="evidence" value="ECO:0007669"/>
    <property type="project" value="UniProtKB-SubCell"/>
</dbReference>
<feature type="transmembrane region" description="Helical" evidence="7">
    <location>
        <begin position="73"/>
        <end position="96"/>
    </location>
</feature>
<keyword evidence="9" id="KW-1185">Reference proteome</keyword>
<evidence type="ECO:0000256" key="4">
    <source>
        <dbReference type="ARBA" id="ARBA00022989"/>
    </source>
</evidence>
<dbReference type="Proteomes" id="UP000321034">
    <property type="component" value="Unassembled WGS sequence"/>
</dbReference>
<feature type="transmembrane region" description="Helical" evidence="7">
    <location>
        <begin position="265"/>
        <end position="286"/>
    </location>
</feature>
<keyword evidence="2" id="KW-1003">Cell membrane</keyword>
<keyword evidence="5 7" id="KW-0472">Membrane</keyword>
<dbReference type="AlphaFoldDB" id="A0A5C8HW86"/>
<feature type="transmembrane region" description="Helical" evidence="7">
    <location>
        <begin position="150"/>
        <end position="167"/>
    </location>
</feature>
<feature type="compositionally biased region" description="Pro residues" evidence="6">
    <location>
        <begin position="1"/>
        <end position="18"/>
    </location>
</feature>